<comment type="similarity">
    <text evidence="1 6">Belongs to the RNase T2 family.</text>
</comment>
<reference evidence="9 10" key="1">
    <citation type="submission" date="2017-09" db="EMBL/GenBank/DDBJ databases">
        <title>WGS assembly of Aquilegia coerulea Goldsmith.</title>
        <authorList>
            <person name="Hodges S."/>
            <person name="Kramer E."/>
            <person name="Nordborg M."/>
            <person name="Tomkins J."/>
            <person name="Borevitz J."/>
            <person name="Derieg N."/>
            <person name="Yan J."/>
            <person name="Mihaltcheva S."/>
            <person name="Hayes R.D."/>
            <person name="Rokhsar D."/>
        </authorList>
    </citation>
    <scope>NUCLEOTIDE SEQUENCE [LARGE SCALE GENOMIC DNA]</scope>
    <source>
        <strain evidence="10">cv. Goldsmith</strain>
    </source>
</reference>
<evidence type="ECO:0000313" key="9">
    <source>
        <dbReference type="EMBL" id="PIA50569.1"/>
    </source>
</evidence>
<dbReference type="Proteomes" id="UP000230069">
    <property type="component" value="Unassembled WGS sequence"/>
</dbReference>
<feature type="signal peptide" evidence="8">
    <location>
        <begin position="1"/>
        <end position="22"/>
    </location>
</feature>
<dbReference type="Gene3D" id="3.90.730.10">
    <property type="entry name" value="Ribonuclease T2-like"/>
    <property type="match status" value="1"/>
</dbReference>
<dbReference type="GO" id="GO:0006401">
    <property type="term" value="P:RNA catabolic process"/>
    <property type="evidence" value="ECO:0007669"/>
    <property type="project" value="TreeGrafter"/>
</dbReference>
<evidence type="ECO:0000256" key="2">
    <source>
        <dbReference type="ARBA" id="ARBA00022722"/>
    </source>
</evidence>
<dbReference type="PANTHER" id="PTHR11240:SF75">
    <property type="entry name" value="RIBONUCLEASE 3"/>
    <property type="match status" value="1"/>
</dbReference>
<keyword evidence="8" id="KW-0732">Signal</keyword>
<dbReference type="GO" id="GO:0005576">
    <property type="term" value="C:extracellular region"/>
    <property type="evidence" value="ECO:0007669"/>
    <property type="project" value="TreeGrafter"/>
</dbReference>
<dbReference type="GO" id="GO:0016787">
    <property type="term" value="F:hydrolase activity"/>
    <property type="evidence" value="ECO:0007669"/>
    <property type="project" value="UniProtKB-KW"/>
</dbReference>
<evidence type="ECO:0000256" key="8">
    <source>
        <dbReference type="SAM" id="SignalP"/>
    </source>
</evidence>
<keyword evidence="7" id="KW-1133">Transmembrane helix</keyword>
<feature type="chain" id="PRO_5013794474" evidence="8">
    <location>
        <begin position="23"/>
        <end position="237"/>
    </location>
</feature>
<keyword evidence="10" id="KW-1185">Reference proteome</keyword>
<feature type="transmembrane region" description="Helical" evidence="7">
    <location>
        <begin position="217"/>
        <end position="236"/>
    </location>
</feature>
<dbReference type="PANTHER" id="PTHR11240">
    <property type="entry name" value="RIBONUCLEASE T2"/>
    <property type="match status" value="1"/>
</dbReference>
<accession>A0A2G5E488</accession>
<dbReference type="Pfam" id="PF00445">
    <property type="entry name" value="Ribonuclease_T2"/>
    <property type="match status" value="1"/>
</dbReference>
<keyword evidence="7" id="KW-0472">Membrane</keyword>
<keyword evidence="5" id="KW-0456">Lyase</keyword>
<dbReference type="InParanoid" id="A0A2G5E488"/>
<evidence type="ECO:0000256" key="4">
    <source>
        <dbReference type="ARBA" id="ARBA00022801"/>
    </source>
</evidence>
<dbReference type="SUPFAM" id="SSF55895">
    <property type="entry name" value="Ribonuclease Rh-like"/>
    <property type="match status" value="1"/>
</dbReference>
<evidence type="ECO:0000313" key="10">
    <source>
        <dbReference type="Proteomes" id="UP000230069"/>
    </source>
</evidence>
<gene>
    <name evidence="9" type="ORF">AQUCO_01200034v1</name>
</gene>
<evidence type="ECO:0000256" key="5">
    <source>
        <dbReference type="ARBA" id="ARBA00023239"/>
    </source>
</evidence>
<protein>
    <submittedName>
        <fullName evidence="9">Uncharacterized protein</fullName>
    </submittedName>
</protein>
<dbReference type="OrthoDB" id="967166at2759"/>
<keyword evidence="4" id="KW-0378">Hydrolase</keyword>
<keyword evidence="3" id="KW-0255">Endonuclease</keyword>
<evidence type="ECO:0000256" key="3">
    <source>
        <dbReference type="ARBA" id="ARBA00022759"/>
    </source>
</evidence>
<proteinExistence type="inferred from homology"/>
<name>A0A2G5E488_AQUCA</name>
<dbReference type="InterPro" id="IPR036430">
    <property type="entry name" value="RNase_T2-like_sf"/>
</dbReference>
<keyword evidence="2" id="KW-0540">Nuclease</keyword>
<sequence length="237" mass="27453">MNLKQVSLVVICCFFIYKSADSRRVAVGQGSNGETLYTDHFIFALQWMRIAPQRFTIKGLWPRDSLNLEKQPEYCKNDTDIDLTWFGVKKDDNVEMWREEWLRHGTCSGLTNYQYFHLALELIHEVDVLNALRSNGYYPGSHYKPMDLINTVLNKMGVYPRIVCEHGNPMIKEIHFNFTNGYPSSSVSMLNMIPPYVMNCGQFENIYLPALVDKTKILVSISLFVLFCISLFVIVIR</sequence>
<dbReference type="InterPro" id="IPR001568">
    <property type="entry name" value="RNase_T2-like"/>
</dbReference>
<evidence type="ECO:0000256" key="1">
    <source>
        <dbReference type="ARBA" id="ARBA00007469"/>
    </source>
</evidence>
<organism evidence="9 10">
    <name type="scientific">Aquilegia coerulea</name>
    <name type="common">Rocky mountain columbine</name>
    <dbReference type="NCBI Taxonomy" id="218851"/>
    <lineage>
        <taxon>Eukaryota</taxon>
        <taxon>Viridiplantae</taxon>
        <taxon>Streptophyta</taxon>
        <taxon>Embryophyta</taxon>
        <taxon>Tracheophyta</taxon>
        <taxon>Spermatophyta</taxon>
        <taxon>Magnoliopsida</taxon>
        <taxon>Ranunculales</taxon>
        <taxon>Ranunculaceae</taxon>
        <taxon>Thalictroideae</taxon>
        <taxon>Aquilegia</taxon>
    </lineage>
</organism>
<dbReference type="GO" id="GO:0003723">
    <property type="term" value="F:RNA binding"/>
    <property type="evidence" value="ECO:0007669"/>
    <property type="project" value="InterPro"/>
</dbReference>
<dbReference type="GO" id="GO:0033897">
    <property type="term" value="F:ribonuclease T2 activity"/>
    <property type="evidence" value="ECO:0007669"/>
    <property type="project" value="InterPro"/>
</dbReference>
<dbReference type="AlphaFoldDB" id="A0A2G5E488"/>
<evidence type="ECO:0000256" key="7">
    <source>
        <dbReference type="SAM" id="Phobius"/>
    </source>
</evidence>
<dbReference type="EMBL" id="KZ305029">
    <property type="protein sequence ID" value="PIA50569.1"/>
    <property type="molecule type" value="Genomic_DNA"/>
</dbReference>
<evidence type="ECO:0000256" key="6">
    <source>
        <dbReference type="RuleBase" id="RU004328"/>
    </source>
</evidence>
<keyword evidence="7" id="KW-0812">Transmembrane</keyword>